<dbReference type="Pfam" id="PF14078">
    <property type="entry name" value="DUF4259"/>
    <property type="match status" value="1"/>
</dbReference>
<sequence>MSNWDETVFGDEDNTDFLDELNDLDDRDLEEALEDAINTALHHAAISSGEYSNGLCAATIAAIWAGAPYSAATVADDHPFIRQHIGEVEGGLQELALQLLYKEHERRAEQMDDSEDAEGLETFVEALS</sequence>
<reference evidence="1" key="2">
    <citation type="submission" date="2021-04" db="EMBL/GenBank/DDBJ databases">
        <authorList>
            <person name="Gilroy R."/>
        </authorList>
    </citation>
    <scope>NUCLEOTIDE SEQUENCE</scope>
    <source>
        <strain evidence="1">4376</strain>
    </source>
</reference>
<reference evidence="1" key="1">
    <citation type="journal article" date="2021" name="PeerJ">
        <title>Extensive microbial diversity within the chicken gut microbiome revealed by metagenomics and culture.</title>
        <authorList>
            <person name="Gilroy R."/>
            <person name="Ravi A."/>
            <person name="Getino M."/>
            <person name="Pursley I."/>
            <person name="Horton D.L."/>
            <person name="Alikhan N.F."/>
            <person name="Baker D."/>
            <person name="Gharbi K."/>
            <person name="Hall N."/>
            <person name="Watson M."/>
            <person name="Adriaenssens E.M."/>
            <person name="Foster-Nyarko E."/>
            <person name="Jarju S."/>
            <person name="Secka A."/>
            <person name="Antonio M."/>
            <person name="Oren A."/>
            <person name="Chaudhuri R.R."/>
            <person name="La Ragione R."/>
            <person name="Hildebrand F."/>
            <person name="Pallen M.J."/>
        </authorList>
    </citation>
    <scope>NUCLEOTIDE SEQUENCE</scope>
    <source>
        <strain evidence="1">4376</strain>
    </source>
</reference>
<comment type="caution">
    <text evidence="1">The sequence shown here is derived from an EMBL/GenBank/DDBJ whole genome shotgun (WGS) entry which is preliminary data.</text>
</comment>
<accession>A0A9D1UQP9</accession>
<name>A0A9D1UQP9_9CORY</name>
<gene>
    <name evidence="1" type="ORF">H9867_03170</name>
</gene>
<evidence type="ECO:0000313" key="2">
    <source>
        <dbReference type="Proteomes" id="UP000824189"/>
    </source>
</evidence>
<dbReference type="AlphaFoldDB" id="A0A9D1UQP9"/>
<dbReference type="EMBL" id="DXFZ01000037">
    <property type="protein sequence ID" value="HIW95476.1"/>
    <property type="molecule type" value="Genomic_DNA"/>
</dbReference>
<proteinExistence type="predicted"/>
<evidence type="ECO:0000313" key="1">
    <source>
        <dbReference type="EMBL" id="HIW95476.1"/>
    </source>
</evidence>
<dbReference type="Proteomes" id="UP000824189">
    <property type="component" value="Unassembled WGS sequence"/>
</dbReference>
<dbReference type="InterPro" id="IPR025355">
    <property type="entry name" value="DUF4259"/>
</dbReference>
<protein>
    <submittedName>
        <fullName evidence="1">DUF4259 domain-containing protein</fullName>
    </submittedName>
</protein>
<organism evidence="1 2">
    <name type="scientific">Candidatus Corynebacterium gallistercoris</name>
    <dbReference type="NCBI Taxonomy" id="2838530"/>
    <lineage>
        <taxon>Bacteria</taxon>
        <taxon>Bacillati</taxon>
        <taxon>Actinomycetota</taxon>
        <taxon>Actinomycetes</taxon>
        <taxon>Mycobacteriales</taxon>
        <taxon>Corynebacteriaceae</taxon>
        <taxon>Corynebacterium</taxon>
    </lineage>
</organism>